<dbReference type="InParanoid" id="A0A165E8T0"/>
<feature type="region of interest" description="Disordered" evidence="1">
    <location>
        <begin position="52"/>
        <end position="132"/>
    </location>
</feature>
<dbReference type="Proteomes" id="UP000076842">
    <property type="component" value="Unassembled WGS sequence"/>
</dbReference>
<sequence>MRDGRVARPSSLPLIPFPYCTTGPSLTAPNSAILPDFTNPLDDITQRYFTTPPPFKHDMVAPKIGEGNGPRARMASPASLPPSAVGLSNSSSARPGQAKSCMRQAPSGSSSVPPDTSAYTYHSPQPARHNRHDSLHRYASPNRQVVPVPARTRPAFVRGSTQVHDPSRPVLRRAPTPFHHPDEARDEDGGDGDDDVLHMEEKEYVDIELVVDQVAGFLNDLSGTIGPQLMRKYISADKVYALHQAPTQASVNGK</sequence>
<evidence type="ECO:0000313" key="2">
    <source>
        <dbReference type="EMBL" id="KZT54341.1"/>
    </source>
</evidence>
<keyword evidence="3" id="KW-1185">Reference proteome</keyword>
<feature type="region of interest" description="Disordered" evidence="1">
    <location>
        <begin position="159"/>
        <end position="192"/>
    </location>
</feature>
<evidence type="ECO:0000256" key="1">
    <source>
        <dbReference type="SAM" id="MobiDB-lite"/>
    </source>
</evidence>
<protein>
    <submittedName>
        <fullName evidence="2">Uncharacterized protein</fullName>
    </submittedName>
</protein>
<organism evidence="2 3">
    <name type="scientific">Calocera cornea HHB12733</name>
    <dbReference type="NCBI Taxonomy" id="1353952"/>
    <lineage>
        <taxon>Eukaryota</taxon>
        <taxon>Fungi</taxon>
        <taxon>Dikarya</taxon>
        <taxon>Basidiomycota</taxon>
        <taxon>Agaricomycotina</taxon>
        <taxon>Dacrymycetes</taxon>
        <taxon>Dacrymycetales</taxon>
        <taxon>Dacrymycetaceae</taxon>
        <taxon>Calocera</taxon>
    </lineage>
</organism>
<dbReference type="AlphaFoldDB" id="A0A165E8T0"/>
<dbReference type="EMBL" id="KV424016">
    <property type="protein sequence ID" value="KZT54341.1"/>
    <property type="molecule type" value="Genomic_DNA"/>
</dbReference>
<reference evidence="2 3" key="1">
    <citation type="journal article" date="2016" name="Mol. Biol. Evol.">
        <title>Comparative Genomics of Early-Diverging Mushroom-Forming Fungi Provides Insights into the Origins of Lignocellulose Decay Capabilities.</title>
        <authorList>
            <person name="Nagy L.G."/>
            <person name="Riley R."/>
            <person name="Tritt A."/>
            <person name="Adam C."/>
            <person name="Daum C."/>
            <person name="Floudas D."/>
            <person name="Sun H."/>
            <person name="Yadav J.S."/>
            <person name="Pangilinan J."/>
            <person name="Larsson K.H."/>
            <person name="Matsuura K."/>
            <person name="Barry K."/>
            <person name="Labutti K."/>
            <person name="Kuo R."/>
            <person name="Ohm R.A."/>
            <person name="Bhattacharya S.S."/>
            <person name="Shirouzu T."/>
            <person name="Yoshinaga Y."/>
            <person name="Martin F.M."/>
            <person name="Grigoriev I.V."/>
            <person name="Hibbett D.S."/>
        </authorList>
    </citation>
    <scope>NUCLEOTIDE SEQUENCE [LARGE SCALE GENOMIC DNA]</scope>
    <source>
        <strain evidence="2 3">HHB12733</strain>
    </source>
</reference>
<proteinExistence type="predicted"/>
<feature type="compositionally biased region" description="Polar residues" evidence="1">
    <location>
        <begin position="106"/>
        <end position="123"/>
    </location>
</feature>
<gene>
    <name evidence="2" type="ORF">CALCODRAFT_16032</name>
</gene>
<evidence type="ECO:0000313" key="3">
    <source>
        <dbReference type="Proteomes" id="UP000076842"/>
    </source>
</evidence>
<name>A0A165E8T0_9BASI</name>
<accession>A0A165E8T0</accession>